<comment type="caution">
    <text evidence="2">The sequence shown here is derived from an EMBL/GenBank/DDBJ whole genome shotgun (WGS) entry which is preliminary data.</text>
</comment>
<keyword evidence="1" id="KW-0732">Signal</keyword>
<accession>A0A2N8S2I0</accession>
<dbReference type="Pfam" id="PF12836">
    <property type="entry name" value="HHH_3"/>
    <property type="match status" value="1"/>
</dbReference>
<dbReference type="PANTHER" id="PTHR21180">
    <property type="entry name" value="ENDONUCLEASE/EXONUCLEASE/PHOSPHATASE FAMILY DOMAIN-CONTAINING PROTEIN 1"/>
    <property type="match status" value="1"/>
</dbReference>
<dbReference type="InterPro" id="IPR010994">
    <property type="entry name" value="RuvA_2-like"/>
</dbReference>
<dbReference type="InterPro" id="IPR004509">
    <property type="entry name" value="Competence_ComEA_HhH"/>
</dbReference>
<evidence type="ECO:0000313" key="2">
    <source>
        <dbReference type="EMBL" id="PNF80843.1"/>
    </source>
</evidence>
<gene>
    <name evidence="2" type="ORF">CXK92_11590</name>
</gene>
<dbReference type="GO" id="GO:0015627">
    <property type="term" value="C:type II protein secretion system complex"/>
    <property type="evidence" value="ECO:0007669"/>
    <property type="project" value="TreeGrafter"/>
</dbReference>
<feature type="chain" id="PRO_5014711887" evidence="1">
    <location>
        <begin position="24"/>
        <end position="106"/>
    </location>
</feature>
<dbReference type="SUPFAM" id="SSF47781">
    <property type="entry name" value="RuvA domain 2-like"/>
    <property type="match status" value="1"/>
</dbReference>
<dbReference type="InterPro" id="IPR051675">
    <property type="entry name" value="Endo/Exo/Phosphatase_dom_1"/>
</dbReference>
<evidence type="ECO:0000256" key="1">
    <source>
        <dbReference type="SAM" id="SignalP"/>
    </source>
</evidence>
<sequence length="106" mass="10909">MNKAFIAAAAFAVLTSLSLSGHAATQSQPAPLPAPAVAITQAPVNLNTADAVTLTRELKGIGATKAKAIIDYRDDHGPFSSVDELLEVKGIGSATLEKIRGQLSVQ</sequence>
<dbReference type="AlphaFoldDB" id="A0A2N8S2I0"/>
<dbReference type="RefSeq" id="WP_102825164.1">
    <property type="nucleotide sequence ID" value="NZ_CP139348.1"/>
</dbReference>
<dbReference type="GO" id="GO:0015628">
    <property type="term" value="P:protein secretion by the type II secretion system"/>
    <property type="evidence" value="ECO:0007669"/>
    <property type="project" value="TreeGrafter"/>
</dbReference>
<name>A0A2N8S2I0_STUST</name>
<protein>
    <submittedName>
        <fullName evidence="2">Competence protein ComEA</fullName>
    </submittedName>
</protein>
<proteinExistence type="predicted"/>
<dbReference type="EMBL" id="POUN01000003">
    <property type="protein sequence ID" value="PNF80843.1"/>
    <property type="molecule type" value="Genomic_DNA"/>
</dbReference>
<dbReference type="Gene3D" id="1.10.150.320">
    <property type="entry name" value="Photosystem II 12 kDa extrinsic protein"/>
    <property type="match status" value="1"/>
</dbReference>
<reference evidence="2 3" key="1">
    <citation type="submission" date="2018-01" db="EMBL/GenBank/DDBJ databases">
        <title>Denitrification phenotypes of diverse strains of Pseudomonas stutzeri.</title>
        <authorList>
            <person name="Milligan D.A."/>
            <person name="Bergaust L."/>
            <person name="Bakken L.R."/>
            <person name="Frostegard A."/>
        </authorList>
    </citation>
    <scope>NUCLEOTIDE SEQUENCE [LARGE SCALE GENOMIC DNA]</scope>
    <source>
        <strain evidence="2 3">KC</strain>
    </source>
</reference>
<organism evidence="2 3">
    <name type="scientific">Stutzerimonas stutzeri</name>
    <name type="common">Pseudomonas stutzeri</name>
    <dbReference type="NCBI Taxonomy" id="316"/>
    <lineage>
        <taxon>Bacteria</taxon>
        <taxon>Pseudomonadati</taxon>
        <taxon>Pseudomonadota</taxon>
        <taxon>Gammaproteobacteria</taxon>
        <taxon>Pseudomonadales</taxon>
        <taxon>Pseudomonadaceae</taxon>
        <taxon>Stutzerimonas</taxon>
    </lineage>
</organism>
<evidence type="ECO:0000313" key="3">
    <source>
        <dbReference type="Proteomes" id="UP000235925"/>
    </source>
</evidence>
<feature type="signal peptide" evidence="1">
    <location>
        <begin position="1"/>
        <end position="23"/>
    </location>
</feature>
<dbReference type="NCBIfam" id="TIGR00426">
    <property type="entry name" value="competence protein ComEA helix-hairpin-helix repeat region"/>
    <property type="match status" value="1"/>
</dbReference>
<dbReference type="PANTHER" id="PTHR21180:SF32">
    <property type="entry name" value="ENDONUCLEASE_EXONUCLEASE_PHOSPHATASE FAMILY DOMAIN-CONTAINING PROTEIN 1"/>
    <property type="match status" value="1"/>
</dbReference>
<dbReference type="Proteomes" id="UP000235925">
    <property type="component" value="Unassembled WGS sequence"/>
</dbReference>